<dbReference type="AlphaFoldDB" id="A0A814N5T1"/>
<comment type="caution">
    <text evidence="12">The sequence shown here is derived from an EMBL/GenBank/DDBJ whole genome shotgun (WGS) entry which is preliminary data.</text>
</comment>
<keyword evidence="3" id="KW-0479">Metal-binding</keyword>
<dbReference type="GO" id="GO:0003723">
    <property type="term" value="F:RNA binding"/>
    <property type="evidence" value="ECO:0007669"/>
    <property type="project" value="UniProtKB-UniRule"/>
</dbReference>
<dbReference type="InterPro" id="IPR038129">
    <property type="entry name" value="Nanos_sf"/>
</dbReference>
<dbReference type="Pfam" id="PF05741">
    <property type="entry name" value="zf-nanos"/>
    <property type="match status" value="1"/>
</dbReference>
<keyword evidence="4 8" id="KW-0863">Zinc-finger</keyword>
<dbReference type="PROSITE" id="PS51522">
    <property type="entry name" value="ZF_NANOS"/>
    <property type="match status" value="1"/>
</dbReference>
<dbReference type="Proteomes" id="UP000682733">
    <property type="component" value="Unassembled WGS sequence"/>
</dbReference>
<dbReference type="Proteomes" id="UP000681722">
    <property type="component" value="Unassembled WGS sequence"/>
</dbReference>
<evidence type="ECO:0000313" key="15">
    <source>
        <dbReference type="Proteomes" id="UP000663829"/>
    </source>
</evidence>
<keyword evidence="6 8" id="KW-0810">Translation regulation</keyword>
<comment type="similarity">
    <text evidence="8">Belongs to the nanos family.</text>
</comment>
<organism evidence="12 15">
    <name type="scientific">Didymodactylos carnosus</name>
    <dbReference type="NCBI Taxonomy" id="1234261"/>
    <lineage>
        <taxon>Eukaryota</taxon>
        <taxon>Metazoa</taxon>
        <taxon>Spiralia</taxon>
        <taxon>Gnathifera</taxon>
        <taxon>Rotifera</taxon>
        <taxon>Eurotatoria</taxon>
        <taxon>Bdelloidea</taxon>
        <taxon>Philodinida</taxon>
        <taxon>Philodinidae</taxon>
        <taxon>Didymodactylos</taxon>
    </lineage>
</organism>
<evidence type="ECO:0000313" key="13">
    <source>
        <dbReference type="EMBL" id="CAF3705176.1"/>
    </source>
</evidence>
<name>A0A814N5T1_9BILA</name>
<dbReference type="EMBL" id="CAJOBA010004173">
    <property type="protein sequence ID" value="CAF3705176.1"/>
    <property type="molecule type" value="Genomic_DNA"/>
</dbReference>
<dbReference type="GO" id="GO:0006417">
    <property type="term" value="P:regulation of translation"/>
    <property type="evidence" value="ECO:0007669"/>
    <property type="project" value="UniProtKB-UniRule"/>
</dbReference>
<evidence type="ECO:0000256" key="1">
    <source>
        <dbReference type="ARBA" id="ARBA00004496"/>
    </source>
</evidence>
<evidence type="ECO:0000256" key="6">
    <source>
        <dbReference type="ARBA" id="ARBA00022845"/>
    </source>
</evidence>
<dbReference type="EMBL" id="CAJOBC010005172">
    <property type="protein sequence ID" value="CAF3854288.1"/>
    <property type="molecule type" value="Genomic_DNA"/>
</dbReference>
<dbReference type="EMBL" id="CAJNOK010004171">
    <property type="protein sequence ID" value="CAF0928302.1"/>
    <property type="molecule type" value="Genomic_DNA"/>
</dbReference>
<feature type="region of interest" description="Disordered" evidence="9">
    <location>
        <begin position="1"/>
        <end position="39"/>
    </location>
</feature>
<evidence type="ECO:0000256" key="7">
    <source>
        <dbReference type="ARBA" id="ARBA00022884"/>
    </source>
</evidence>
<accession>A0A814N5T1</accession>
<keyword evidence="5" id="KW-0862">Zinc</keyword>
<dbReference type="PANTHER" id="PTHR12887">
    <property type="entry name" value="NANOS PROTEIN"/>
    <property type="match status" value="1"/>
</dbReference>
<dbReference type="Gene3D" id="4.10.60.30">
    <property type="entry name" value="Nanos, RNA-binding domain"/>
    <property type="match status" value="1"/>
</dbReference>
<evidence type="ECO:0000313" key="12">
    <source>
        <dbReference type="EMBL" id="CAF1088761.1"/>
    </source>
</evidence>
<evidence type="ECO:0000256" key="5">
    <source>
        <dbReference type="ARBA" id="ARBA00022833"/>
    </source>
</evidence>
<sequence length="523" mass="58061">MNSLGQGLRYDEDDEHVFDDSPVASVSPQSRTPPDSPLYGIARQSNIEQMNKTEQQISIDEISQLNAGMYKLYHTNKSTVGEQLQMKNLTAAKINENYLTPPQSPFIPPKYSNLLSAFQNDDLMKLAEQSPLAKRLNPPDSLFNDWSINVPSTEVLMTNSQSSSKSQSSLQRYMSPQRIMSDNTIQGATGDFSIEKDVDSFEPKRHISVTTHVETEGNHLYSYIAKAIDSSSTTTWSNLGIADASQQHSFNQDLGHNSPLPNDLRAPGAPLHGLSALSKPRGPSSFSAMSANQQHSAVPLIFPQQQNQMVVRSAQQAMPVFSSTSGISQHFYQQQYRTHQPQSMPSYNATDPSYNSIVDAAVSAVLLRQQQQQQQLAQQNIGGLSSMSFLTPAQAQLVNNNNNRPLRSEKIDIEIIKALIRQAKMKRRLGLKKEVCVFCRNNGENELIYTSHSLKDSNGNVSCPILRAYQCPICGSTGSAAHTIKYCQAASEDTKRLCTPYEKLLRQQLLQSLDGMNMYGFCL</sequence>
<evidence type="ECO:0000256" key="4">
    <source>
        <dbReference type="ARBA" id="ARBA00022771"/>
    </source>
</evidence>
<keyword evidence="7 8" id="KW-0694">RNA-binding</keyword>
<gene>
    <name evidence="12" type="ORF">GPM918_LOCUS18147</name>
    <name evidence="11" type="ORF">OVA965_LOCUS11009</name>
    <name evidence="14" type="ORF">SRO942_LOCUS18144</name>
    <name evidence="13" type="ORF">TMI583_LOCUS11005</name>
</gene>
<dbReference type="GO" id="GO:0005737">
    <property type="term" value="C:cytoplasm"/>
    <property type="evidence" value="ECO:0007669"/>
    <property type="project" value="UniProtKB-SubCell"/>
</dbReference>
<proteinExistence type="inferred from homology"/>
<evidence type="ECO:0000313" key="14">
    <source>
        <dbReference type="EMBL" id="CAF3854288.1"/>
    </source>
</evidence>
<evidence type="ECO:0000259" key="10">
    <source>
        <dbReference type="PROSITE" id="PS51522"/>
    </source>
</evidence>
<dbReference type="Proteomes" id="UP000677228">
    <property type="component" value="Unassembled WGS sequence"/>
</dbReference>
<evidence type="ECO:0000256" key="8">
    <source>
        <dbReference type="PROSITE-ProRule" id="PRU00855"/>
    </source>
</evidence>
<dbReference type="GO" id="GO:0008270">
    <property type="term" value="F:zinc ion binding"/>
    <property type="evidence" value="ECO:0007669"/>
    <property type="project" value="UniProtKB-KW"/>
</dbReference>
<dbReference type="InterPro" id="IPR024161">
    <property type="entry name" value="Znf_nanos-typ"/>
</dbReference>
<evidence type="ECO:0000256" key="2">
    <source>
        <dbReference type="ARBA" id="ARBA00022490"/>
    </source>
</evidence>
<keyword evidence="15" id="KW-1185">Reference proteome</keyword>
<dbReference type="InterPro" id="IPR008705">
    <property type="entry name" value="Nanos/Xcar2"/>
</dbReference>
<reference evidence="12" key="1">
    <citation type="submission" date="2021-02" db="EMBL/GenBank/DDBJ databases">
        <authorList>
            <person name="Nowell W R."/>
        </authorList>
    </citation>
    <scope>NUCLEOTIDE SEQUENCE</scope>
</reference>
<protein>
    <recommendedName>
        <fullName evidence="10">Nanos-type domain-containing protein</fullName>
    </recommendedName>
</protein>
<evidence type="ECO:0000313" key="11">
    <source>
        <dbReference type="EMBL" id="CAF0928302.1"/>
    </source>
</evidence>
<dbReference type="OrthoDB" id="10010129at2759"/>
<dbReference type="EMBL" id="CAJNOQ010005172">
    <property type="protein sequence ID" value="CAF1088761.1"/>
    <property type="molecule type" value="Genomic_DNA"/>
</dbReference>
<comment type="subcellular location">
    <subcellularLocation>
        <location evidence="1">Cytoplasm</location>
    </subcellularLocation>
</comment>
<feature type="region of interest" description="Disordered" evidence="9">
    <location>
        <begin position="250"/>
        <end position="288"/>
    </location>
</feature>
<evidence type="ECO:0000256" key="9">
    <source>
        <dbReference type="SAM" id="MobiDB-lite"/>
    </source>
</evidence>
<dbReference type="Proteomes" id="UP000663829">
    <property type="component" value="Unassembled WGS sequence"/>
</dbReference>
<feature type="domain" description="Nanos-type" evidence="10">
    <location>
        <begin position="435"/>
        <end position="489"/>
    </location>
</feature>
<evidence type="ECO:0000256" key="3">
    <source>
        <dbReference type="ARBA" id="ARBA00022723"/>
    </source>
</evidence>
<feature type="compositionally biased region" description="Polar residues" evidence="9">
    <location>
        <begin position="24"/>
        <end position="33"/>
    </location>
</feature>
<keyword evidence="2" id="KW-0963">Cytoplasm</keyword>